<dbReference type="Proteomes" id="UP000663848">
    <property type="component" value="Unassembled WGS sequence"/>
</dbReference>
<evidence type="ECO:0000313" key="2">
    <source>
        <dbReference type="Proteomes" id="UP000663848"/>
    </source>
</evidence>
<dbReference type="AlphaFoldDB" id="A0A822G258"/>
<reference evidence="1" key="1">
    <citation type="submission" date="2021-02" db="EMBL/GenBank/DDBJ databases">
        <authorList>
            <person name="Nowell W R."/>
        </authorList>
    </citation>
    <scope>NUCLEOTIDE SEQUENCE</scope>
</reference>
<evidence type="ECO:0000313" key="1">
    <source>
        <dbReference type="EMBL" id="CAF5134721.1"/>
    </source>
</evidence>
<proteinExistence type="predicted"/>
<dbReference type="EMBL" id="CAJOBR010087249">
    <property type="protein sequence ID" value="CAF5134721.1"/>
    <property type="molecule type" value="Genomic_DNA"/>
</dbReference>
<feature type="non-terminal residue" evidence="1">
    <location>
        <position position="19"/>
    </location>
</feature>
<comment type="caution">
    <text evidence="1">The sequence shown here is derived from an EMBL/GenBank/DDBJ whole genome shotgun (WGS) entry which is preliminary data.</text>
</comment>
<protein>
    <submittedName>
        <fullName evidence="1">Uncharacterized protein</fullName>
    </submittedName>
</protein>
<name>A0A822G258_9BILA</name>
<accession>A0A822G258</accession>
<sequence length="19" mass="2266">MHDALGFRSQQTGRNWTME</sequence>
<organism evidence="1 2">
    <name type="scientific">Rotaria socialis</name>
    <dbReference type="NCBI Taxonomy" id="392032"/>
    <lineage>
        <taxon>Eukaryota</taxon>
        <taxon>Metazoa</taxon>
        <taxon>Spiralia</taxon>
        <taxon>Gnathifera</taxon>
        <taxon>Rotifera</taxon>
        <taxon>Eurotatoria</taxon>
        <taxon>Bdelloidea</taxon>
        <taxon>Philodinida</taxon>
        <taxon>Philodinidae</taxon>
        <taxon>Rotaria</taxon>
    </lineage>
</organism>
<gene>
    <name evidence="1" type="ORF">QYT958_LOCUS47147</name>
</gene>